<comment type="similarity">
    <text evidence="1">Belongs to the CBP3 family.</text>
</comment>
<dbReference type="PANTHER" id="PTHR12184">
    <property type="entry name" value="UBIQUINOL-CYTOCHROME C REDUCTASE COMPLEX ASSEMBLY FACTOR 1 FAMILY MEMBER"/>
    <property type="match status" value="1"/>
</dbReference>
<evidence type="ECO:0000256" key="2">
    <source>
        <dbReference type="ARBA" id="ARBA00006436"/>
    </source>
</evidence>
<accession>A0A1I3NF48</accession>
<dbReference type="Pfam" id="PF03981">
    <property type="entry name" value="Ubiq_cyt_C_chap"/>
    <property type="match status" value="1"/>
</dbReference>
<dbReference type="InterPro" id="IPR014569">
    <property type="entry name" value="Ubq_cyt-c_CBP3-rel"/>
</dbReference>
<evidence type="ECO:0000313" key="5">
    <source>
        <dbReference type="Proteomes" id="UP000242763"/>
    </source>
</evidence>
<feature type="domain" description="Ubiquinol-cytochrome c chaperone" evidence="3">
    <location>
        <begin position="36"/>
        <end position="174"/>
    </location>
</feature>
<dbReference type="PIRSF" id="PIRSF032079">
    <property type="entry name" value="UCP032079"/>
    <property type="match status" value="1"/>
</dbReference>
<name>A0A1I3NF48_9HYPH</name>
<dbReference type="OrthoDB" id="7158889at2"/>
<dbReference type="Proteomes" id="UP000242763">
    <property type="component" value="Unassembled WGS sequence"/>
</dbReference>
<protein>
    <submittedName>
        <fullName evidence="4">Cytochrome b pre-mRNA-processing protein 3</fullName>
    </submittedName>
</protein>
<gene>
    <name evidence="4" type="ORF">SAMN03080618_02061</name>
</gene>
<sequence>MFKSIFSFGRRSNRVVTDALYNEIVASARQPAFYAQMGVQDIPLGRYEMLSTHMFLFLERTRGGSQALIQLAQDVTDEFFKDVDHSLRELGIGDQGVPKRMKKLARMFYGRAEAYREAVAAGDDKALAAALARNICPQEPSWSHADEMAAYVNRALAYLAIQDDTALLAGTISFPDAAQMEAGQ</sequence>
<reference evidence="5" key="1">
    <citation type="submission" date="2016-10" db="EMBL/GenBank/DDBJ databases">
        <authorList>
            <person name="Varghese N."/>
            <person name="Submissions S."/>
        </authorList>
    </citation>
    <scope>NUCLEOTIDE SEQUENCE [LARGE SCALE GENOMIC DNA]</scope>
    <source>
        <strain evidence="5">DSM 21857</strain>
    </source>
</reference>
<dbReference type="RefSeq" id="WP_091521870.1">
    <property type="nucleotide sequence ID" value="NZ_FORF01000010.1"/>
</dbReference>
<dbReference type="InterPro" id="IPR007129">
    <property type="entry name" value="Ubiqinol_cyt_c_chaperone_CPB3"/>
</dbReference>
<dbReference type="EMBL" id="FORF01000010">
    <property type="protein sequence ID" value="SFJ07747.1"/>
    <property type="molecule type" value="Genomic_DNA"/>
</dbReference>
<dbReference type="PANTHER" id="PTHR12184:SF1">
    <property type="entry name" value="UBIQUINOL-CYTOCHROME-C REDUCTASE COMPLEX ASSEMBLY FACTOR 1"/>
    <property type="match status" value="1"/>
</dbReference>
<evidence type="ECO:0000256" key="1">
    <source>
        <dbReference type="ARBA" id="ARBA00006407"/>
    </source>
</evidence>
<evidence type="ECO:0000259" key="3">
    <source>
        <dbReference type="Pfam" id="PF03981"/>
    </source>
</evidence>
<proteinExistence type="inferred from homology"/>
<dbReference type="InterPro" id="IPR021150">
    <property type="entry name" value="Ubiq_cyt_c_chap"/>
</dbReference>
<comment type="similarity">
    <text evidence="2">Belongs to the UPF0174 family.</text>
</comment>
<keyword evidence="5" id="KW-1185">Reference proteome</keyword>
<evidence type="ECO:0000313" key="4">
    <source>
        <dbReference type="EMBL" id="SFJ07747.1"/>
    </source>
</evidence>
<organism evidence="4 5">
    <name type="scientific">Aquamicrobium aerolatum DSM 21857</name>
    <dbReference type="NCBI Taxonomy" id="1121003"/>
    <lineage>
        <taxon>Bacteria</taxon>
        <taxon>Pseudomonadati</taxon>
        <taxon>Pseudomonadota</taxon>
        <taxon>Alphaproteobacteria</taxon>
        <taxon>Hyphomicrobiales</taxon>
        <taxon>Phyllobacteriaceae</taxon>
        <taxon>Aerobium</taxon>
    </lineage>
</organism>
<dbReference type="AlphaFoldDB" id="A0A1I3NF48"/>
<dbReference type="STRING" id="1121003.SAMN03080618_02061"/>